<evidence type="ECO:0000256" key="2">
    <source>
        <dbReference type="ARBA" id="ARBA00023002"/>
    </source>
</evidence>
<dbReference type="InterPro" id="IPR036291">
    <property type="entry name" value="NAD(P)-bd_dom_sf"/>
</dbReference>
<dbReference type="InterPro" id="IPR002347">
    <property type="entry name" value="SDR_fam"/>
</dbReference>
<dbReference type="PANTHER" id="PTHR44196">
    <property type="entry name" value="DEHYDROGENASE/REDUCTASE SDR FAMILY MEMBER 7B"/>
    <property type="match status" value="1"/>
</dbReference>
<gene>
    <name evidence="4" type="ORF">OF897_20820</name>
</gene>
<evidence type="ECO:0000256" key="3">
    <source>
        <dbReference type="RuleBase" id="RU000363"/>
    </source>
</evidence>
<dbReference type="RefSeq" id="WP_267267596.1">
    <property type="nucleotide sequence ID" value="NZ_JAOVZW010000033.1"/>
</dbReference>
<name>A0ABT3XXI3_9FLAO</name>
<accession>A0ABT3XXI3</accession>
<sequence>MSSNFNNKIIVITGGAGVLGSGFSKAFAKQGAKVVILGRDEAKDQNLADQIIADGGIAMGLGADVTNLDSLKEAHGLINEKFGKTDILINGAGGNHPDSVTAHEVFDIEKSVDKDFFSLTGESIRFVMDLNYMGTLLPIQVFAKDMVGRKDCSIVNISSVAALHPLTKIPAYIAAKAAIANFITGITVPVDGEFTAYGVV</sequence>
<dbReference type="PRINTS" id="PR00081">
    <property type="entry name" value="GDHRDH"/>
</dbReference>
<dbReference type="Proteomes" id="UP001073122">
    <property type="component" value="Unassembled WGS sequence"/>
</dbReference>
<evidence type="ECO:0000313" key="5">
    <source>
        <dbReference type="Proteomes" id="UP001073122"/>
    </source>
</evidence>
<dbReference type="EMBL" id="JAOVZW010000033">
    <property type="protein sequence ID" value="MCX8526364.1"/>
    <property type="molecule type" value="Genomic_DNA"/>
</dbReference>
<protein>
    <submittedName>
        <fullName evidence="4">SDR family NAD(P)-dependent oxidoreductase</fullName>
    </submittedName>
</protein>
<evidence type="ECO:0000256" key="1">
    <source>
        <dbReference type="ARBA" id="ARBA00006484"/>
    </source>
</evidence>
<dbReference type="Pfam" id="PF00106">
    <property type="entry name" value="adh_short"/>
    <property type="match status" value="1"/>
</dbReference>
<reference evidence="4" key="1">
    <citation type="submission" date="2022-10" db="EMBL/GenBank/DDBJ databases">
        <title>Chryseobacterium sp. nov., a novel bacterial species.</title>
        <authorList>
            <person name="Cao Y."/>
        </authorList>
    </citation>
    <scope>NUCLEOTIDE SEQUENCE</scope>
    <source>
        <strain evidence="4">CCTCC AB2015118</strain>
    </source>
</reference>
<organism evidence="4 5">
    <name type="scientific">Chryseobacterium formosus</name>
    <dbReference type="NCBI Taxonomy" id="1537363"/>
    <lineage>
        <taxon>Bacteria</taxon>
        <taxon>Pseudomonadati</taxon>
        <taxon>Bacteroidota</taxon>
        <taxon>Flavobacteriia</taxon>
        <taxon>Flavobacteriales</taxon>
        <taxon>Weeksellaceae</taxon>
        <taxon>Chryseobacterium group</taxon>
        <taxon>Chryseobacterium</taxon>
    </lineage>
</organism>
<comment type="similarity">
    <text evidence="1 3">Belongs to the short-chain dehydrogenases/reductases (SDR) family.</text>
</comment>
<dbReference type="Gene3D" id="3.40.50.720">
    <property type="entry name" value="NAD(P)-binding Rossmann-like Domain"/>
    <property type="match status" value="1"/>
</dbReference>
<dbReference type="PANTHER" id="PTHR44196:SF1">
    <property type="entry name" value="DEHYDROGENASE_REDUCTASE SDR FAMILY MEMBER 7B"/>
    <property type="match status" value="1"/>
</dbReference>
<keyword evidence="5" id="KW-1185">Reference proteome</keyword>
<keyword evidence="2" id="KW-0560">Oxidoreductase</keyword>
<evidence type="ECO:0000313" key="4">
    <source>
        <dbReference type="EMBL" id="MCX8526364.1"/>
    </source>
</evidence>
<dbReference type="PRINTS" id="PR00080">
    <property type="entry name" value="SDRFAMILY"/>
</dbReference>
<dbReference type="SUPFAM" id="SSF51735">
    <property type="entry name" value="NAD(P)-binding Rossmann-fold domains"/>
    <property type="match status" value="1"/>
</dbReference>
<proteinExistence type="inferred from homology"/>
<comment type="caution">
    <text evidence="4">The sequence shown here is derived from an EMBL/GenBank/DDBJ whole genome shotgun (WGS) entry which is preliminary data.</text>
</comment>